<keyword evidence="5 6" id="KW-0119">Carbohydrate metabolism</keyword>
<dbReference type="HAMAP" id="MF_00966">
    <property type="entry name" value="G6PD"/>
    <property type="match status" value="1"/>
</dbReference>
<evidence type="ECO:0000256" key="5">
    <source>
        <dbReference type="ARBA" id="ARBA00023277"/>
    </source>
</evidence>
<feature type="binding site" evidence="6">
    <location>
        <position position="168"/>
    </location>
    <ligand>
        <name>substrate</name>
    </ligand>
</feature>
<evidence type="ECO:0000256" key="2">
    <source>
        <dbReference type="ARBA" id="ARBA00022526"/>
    </source>
</evidence>
<comment type="function">
    <text evidence="6">Catalyzes the oxidation of glucose 6-phosphate to 6-phosphogluconolactone.</text>
</comment>
<comment type="catalytic activity">
    <reaction evidence="6">
        <text>D-glucose 6-phosphate + NADP(+) = 6-phospho-D-glucono-1,5-lactone + NADPH + H(+)</text>
        <dbReference type="Rhea" id="RHEA:15841"/>
        <dbReference type="ChEBI" id="CHEBI:15378"/>
        <dbReference type="ChEBI" id="CHEBI:57783"/>
        <dbReference type="ChEBI" id="CHEBI:57955"/>
        <dbReference type="ChEBI" id="CHEBI:58349"/>
        <dbReference type="ChEBI" id="CHEBI:61548"/>
        <dbReference type="EC" id="1.1.1.49"/>
    </reaction>
</comment>
<dbReference type="GO" id="GO:0004345">
    <property type="term" value="F:glucose-6-phosphate dehydrogenase activity"/>
    <property type="evidence" value="ECO:0007669"/>
    <property type="project" value="UniProtKB-UniRule"/>
</dbReference>
<dbReference type="GO" id="GO:0006006">
    <property type="term" value="P:glucose metabolic process"/>
    <property type="evidence" value="ECO:0007669"/>
    <property type="project" value="UniProtKB-KW"/>
</dbReference>
<dbReference type="GO" id="GO:0005829">
    <property type="term" value="C:cytosol"/>
    <property type="evidence" value="ECO:0007669"/>
    <property type="project" value="TreeGrafter"/>
</dbReference>
<dbReference type="Pfam" id="PF02781">
    <property type="entry name" value="G6PD_C"/>
    <property type="match status" value="1"/>
</dbReference>
<accession>A0A1H2TID8</accession>
<evidence type="ECO:0000256" key="6">
    <source>
        <dbReference type="HAMAP-Rule" id="MF_00966"/>
    </source>
</evidence>
<sequence>MNSLHSDALVFFGITGDLAYKKIFPSLYAMVKHGSLNVPVIGVAKSGWSLGQLRTRARESIEKHGGLDVAAFDTLSGLLHYVDGDYNDAATFQALRKELGTAQRPVHYLAIPPALFGTVVEQLVKAGCTNGARLILEKPFGRDLSSAQTLNRILLKTFAEEAIFRIDHYLGKRPVHNMVFFRFTNALLEPFWNRNHVESIQITMAENFGVQGRGAFYDQIGTIRDVVQNHLFQILTNLAMEPPVRTDSESMRDEKVKVLKAIPPIEAINLVRGQYRGYRAEAGVARNSQVETFAALRLEVKSWRWQGVPFYIRAGKSLPVTCTEILVRLRRPPTVFTTCDPQRNYFRFRISPDITGAFGLTVNDPEDKMVGQQIELLASRHPGAEQADAYERLLDDAMEGDATLFARQDYVEEAWRIIDPVLKATTPVYEYEPSTWGPIELDQRVVPPGGWQNPVITS</sequence>
<dbReference type="SUPFAM" id="SSF55347">
    <property type="entry name" value="Glyceraldehyde-3-phosphate dehydrogenase-like, C-terminal domain"/>
    <property type="match status" value="1"/>
</dbReference>
<dbReference type="EMBL" id="FNNH01000011">
    <property type="protein sequence ID" value="SDW43642.1"/>
    <property type="molecule type" value="Genomic_DNA"/>
</dbReference>
<dbReference type="InterPro" id="IPR022675">
    <property type="entry name" value="G6P_DH_C"/>
</dbReference>
<dbReference type="InterPro" id="IPR022674">
    <property type="entry name" value="G6P_DH_NAD-bd"/>
</dbReference>
<dbReference type="PANTHER" id="PTHR23429">
    <property type="entry name" value="GLUCOSE-6-PHOSPHATE 1-DEHYDROGENASE G6PD"/>
    <property type="match status" value="1"/>
</dbReference>
<keyword evidence="4 6" id="KW-0560">Oxidoreductase</keyword>
<dbReference type="SUPFAM" id="SSF51735">
    <property type="entry name" value="NAD(P)-binding Rossmann-fold domains"/>
    <property type="match status" value="1"/>
</dbReference>
<evidence type="ECO:0000259" key="8">
    <source>
        <dbReference type="Pfam" id="PF02781"/>
    </source>
</evidence>
<comment type="pathway">
    <text evidence="1 6">Carbohydrate degradation; pentose phosphate pathway; D-ribulose 5-phosphate from D-glucose 6-phosphate (oxidative stage): step 1/3.</text>
</comment>
<feature type="domain" description="Glucose-6-phosphate dehydrogenase NAD-binding" evidence="7">
    <location>
        <begin position="10"/>
        <end position="177"/>
    </location>
</feature>
<keyword evidence="2 6" id="KW-0313">Glucose metabolism</keyword>
<feature type="active site" description="Proton acceptor" evidence="6">
    <location>
        <position position="230"/>
    </location>
</feature>
<comment type="caution">
    <text evidence="6">Lacks conserved residue(s) required for the propagation of feature annotation.</text>
</comment>
<dbReference type="AlphaFoldDB" id="A0A1H2TID8"/>
<dbReference type="InterPro" id="IPR036291">
    <property type="entry name" value="NAD(P)-bd_dom_sf"/>
</dbReference>
<dbReference type="Gene3D" id="3.30.360.10">
    <property type="entry name" value="Dihydrodipicolinate Reductase, domain 2"/>
    <property type="match status" value="1"/>
</dbReference>
<gene>
    <name evidence="6" type="primary">zwf</name>
    <name evidence="9" type="ORF">SAMN05421882_101129</name>
</gene>
<feature type="binding site" evidence="6">
    <location>
        <position position="316"/>
    </location>
    <ligand>
        <name>substrate</name>
    </ligand>
</feature>
<evidence type="ECO:0000313" key="9">
    <source>
        <dbReference type="EMBL" id="SDW43642.1"/>
    </source>
</evidence>
<comment type="similarity">
    <text evidence="6">Belongs to the glucose-6-phosphate dehydrogenase family.</text>
</comment>
<proteinExistence type="inferred from homology"/>
<dbReference type="Gene3D" id="3.40.50.720">
    <property type="entry name" value="NAD(P)-binding Rossmann-like Domain"/>
    <property type="match status" value="1"/>
</dbReference>
<evidence type="ECO:0000313" key="10">
    <source>
        <dbReference type="Proteomes" id="UP000183454"/>
    </source>
</evidence>
<feature type="domain" description="Glucose-6-phosphate dehydrogenase C-terminal" evidence="8">
    <location>
        <begin position="180"/>
        <end position="443"/>
    </location>
</feature>
<dbReference type="PIRSF" id="PIRSF000110">
    <property type="entry name" value="G6PD"/>
    <property type="match status" value="1"/>
</dbReference>
<organism evidence="9 10">
    <name type="scientific">Nitrosomonas communis</name>
    <dbReference type="NCBI Taxonomy" id="44574"/>
    <lineage>
        <taxon>Bacteria</taxon>
        <taxon>Pseudomonadati</taxon>
        <taxon>Pseudomonadota</taxon>
        <taxon>Betaproteobacteria</taxon>
        <taxon>Nitrosomonadales</taxon>
        <taxon>Nitrosomonadaceae</taxon>
        <taxon>Nitrosomonas</taxon>
    </lineage>
</organism>
<dbReference type="Proteomes" id="UP000183454">
    <property type="component" value="Unassembled WGS sequence"/>
</dbReference>
<dbReference type="GO" id="GO:0050661">
    <property type="term" value="F:NADP binding"/>
    <property type="evidence" value="ECO:0007669"/>
    <property type="project" value="UniProtKB-UniRule"/>
</dbReference>
<dbReference type="InterPro" id="IPR001282">
    <property type="entry name" value="G6P_DH"/>
</dbReference>
<dbReference type="EC" id="1.1.1.49" evidence="6"/>
<dbReference type="RefSeq" id="WP_074666418.1">
    <property type="nucleotide sequence ID" value="NZ_FNNH01000011.1"/>
</dbReference>
<evidence type="ECO:0000256" key="3">
    <source>
        <dbReference type="ARBA" id="ARBA00022857"/>
    </source>
</evidence>
<dbReference type="PRINTS" id="PR00079">
    <property type="entry name" value="G6PDHDRGNASE"/>
</dbReference>
<feature type="binding site" evidence="6">
    <location>
        <position position="225"/>
    </location>
    <ligand>
        <name>substrate</name>
    </ligand>
</feature>
<reference evidence="9 10" key="1">
    <citation type="submission" date="2016-10" db="EMBL/GenBank/DDBJ databases">
        <authorList>
            <person name="de Groot N.N."/>
        </authorList>
    </citation>
    <scope>NUCLEOTIDE SEQUENCE [LARGE SCALE GENOMIC DNA]</scope>
    <source>
        <strain evidence="9 10">Nm110</strain>
    </source>
</reference>
<dbReference type="Pfam" id="PF00479">
    <property type="entry name" value="G6PD_N"/>
    <property type="match status" value="1"/>
</dbReference>
<feature type="binding site" evidence="6">
    <location>
        <position position="172"/>
    </location>
    <ligand>
        <name>substrate</name>
    </ligand>
</feature>
<dbReference type="GO" id="GO:0009051">
    <property type="term" value="P:pentose-phosphate shunt, oxidative branch"/>
    <property type="evidence" value="ECO:0007669"/>
    <property type="project" value="TreeGrafter"/>
</dbReference>
<name>A0A1H2TID8_9PROT</name>
<feature type="binding site" evidence="6">
    <location>
        <position position="206"/>
    </location>
    <ligand>
        <name>substrate</name>
    </ligand>
</feature>
<evidence type="ECO:0000256" key="4">
    <source>
        <dbReference type="ARBA" id="ARBA00023002"/>
    </source>
</evidence>
<dbReference type="UniPathway" id="UPA00115">
    <property type="reaction ID" value="UER00408"/>
</dbReference>
<dbReference type="NCBIfam" id="TIGR00871">
    <property type="entry name" value="zwf"/>
    <property type="match status" value="1"/>
</dbReference>
<feature type="binding site" evidence="6">
    <location>
        <position position="138"/>
    </location>
    <ligand>
        <name>NADP(+)</name>
        <dbReference type="ChEBI" id="CHEBI:58349"/>
    </ligand>
</feature>
<keyword evidence="3 6" id="KW-0521">NADP</keyword>
<evidence type="ECO:0000256" key="1">
    <source>
        <dbReference type="ARBA" id="ARBA00004937"/>
    </source>
</evidence>
<protein>
    <recommendedName>
        <fullName evidence="6">Glucose-6-phosphate 1-dehydrogenase</fullName>
        <shortName evidence="6">G6PD</shortName>
        <ecNumber evidence="6">1.1.1.49</ecNumber>
    </recommendedName>
</protein>
<dbReference type="PANTHER" id="PTHR23429:SF0">
    <property type="entry name" value="GLUCOSE-6-PHOSPHATE 1-DEHYDROGENASE"/>
    <property type="match status" value="1"/>
</dbReference>
<evidence type="ECO:0000259" key="7">
    <source>
        <dbReference type="Pfam" id="PF00479"/>
    </source>
</evidence>